<feature type="transmembrane region" description="Helical" evidence="2">
    <location>
        <begin position="115"/>
        <end position="136"/>
    </location>
</feature>
<feature type="region of interest" description="Disordered" evidence="1">
    <location>
        <begin position="603"/>
        <end position="624"/>
    </location>
</feature>
<accession>A0A0F7RUL0</accession>
<dbReference type="EMBL" id="LK056655">
    <property type="protein sequence ID" value="CDU22291.1"/>
    <property type="molecule type" value="Genomic_DNA"/>
</dbReference>
<feature type="transmembrane region" description="Helical" evidence="2">
    <location>
        <begin position="231"/>
        <end position="256"/>
    </location>
</feature>
<keyword evidence="2" id="KW-0472">Membrane</keyword>
<name>A0A0F7RUL0_9BASI</name>
<evidence type="ECO:0000313" key="5">
    <source>
        <dbReference type="Proteomes" id="UP000242770"/>
    </source>
</evidence>
<dbReference type="AlphaFoldDB" id="A0A0F7RUL0"/>
<sequence>MTAPSASPIAPIRNLRSYLGHFCFIILPLSLVMAVITADMSNLDFVHLVQLRFPVPLDSMTLPSDDAIKTDQLRWIFLQSAYLLPLMLLAGPVLILQFVVLVGRLGSRVRLVDGVGWILVLTVGVVGLMTLLNAFVGTSVAGVILTKMLASVVVAGALGLVAQAVELMPSSIVEGGKSTVAAGFPTVTFAAIYGLGTAFASCSTVAGYQLASLLHRHNVSFDGIGGGGTQGYRGVFLVEGVFILALCPVICILLMLSRRLKRESSMDGSCPLGLERTTAPPASRESQLDQGERTDTNKDNVLDMISVRDAMLSPLADSPTDAESRDILVDPMAASANTAIPLNDQQDKANPEKTAFVTLRRLSSYCTSPLSNLTILNRNSSSHNSAPPATLGTLTITTNMRALQQWRTGFGLWVSSLLRKIMLFAYGGMGVDDAAFDLISAGTSSRETFICGVLIVSNTVIVQLAVVSLVAPLKAPDVQQVAGPQLKVVPALPGLPTLAGGVSGGISAVVWSLLATSRCGGEGRWRRWRKERWWVPALLTACLVITLIGLGLAVVANIMVPEATCGSWIMYVATIVTYAGSTPQLPLALQQIYTVLDAELGRNTHQPSQSSRSQPTASTSIDAPSSVQAIRWERLGAMISTLTTIDGSELLTAWGLLMPDAAQMVFLFISAVLAIGGSVWLMLRHTRPVVTPATISMSDL</sequence>
<proteinExistence type="predicted"/>
<reference evidence="5" key="3">
    <citation type="submission" date="2014-06" db="EMBL/GenBank/DDBJ databases">
        <authorList>
            <person name="Berkman P.J."/>
        </authorList>
    </citation>
    <scope>NUCLEOTIDE SEQUENCE [LARGE SCALE GENOMIC DNA]</scope>
</reference>
<feature type="transmembrane region" description="Helical" evidence="2">
    <location>
        <begin position="535"/>
        <end position="560"/>
    </location>
</feature>
<feature type="transmembrane region" description="Helical" evidence="2">
    <location>
        <begin position="148"/>
        <end position="168"/>
    </location>
</feature>
<dbReference type="Proteomes" id="UP000242770">
    <property type="component" value="Unassembled WGS sequence"/>
</dbReference>
<evidence type="ECO:0000256" key="1">
    <source>
        <dbReference type="SAM" id="MobiDB-lite"/>
    </source>
</evidence>
<feature type="transmembrane region" description="Helical" evidence="2">
    <location>
        <begin position="180"/>
        <end position="211"/>
    </location>
</feature>
<dbReference type="OrthoDB" id="2553005at2759"/>
<reference evidence="4" key="1">
    <citation type="submission" date="2014-06" db="EMBL/GenBank/DDBJ databases">
        <authorList>
            <person name="Ju J."/>
            <person name="Zhang J."/>
        </authorList>
    </citation>
    <scope>NUCLEOTIDE SEQUENCE</scope>
    <source>
        <strain evidence="4">SscI8</strain>
    </source>
</reference>
<organism evidence="3 5">
    <name type="scientific">Sporisorium scitamineum</name>
    <dbReference type="NCBI Taxonomy" id="49012"/>
    <lineage>
        <taxon>Eukaryota</taxon>
        <taxon>Fungi</taxon>
        <taxon>Dikarya</taxon>
        <taxon>Basidiomycota</taxon>
        <taxon>Ustilaginomycotina</taxon>
        <taxon>Ustilaginomycetes</taxon>
        <taxon>Ustilaginales</taxon>
        <taxon>Ustilaginaceae</taxon>
        <taxon>Sporisorium</taxon>
    </lineage>
</organism>
<keyword evidence="5" id="KW-1185">Reference proteome</keyword>
<feature type="transmembrane region" description="Helical" evidence="2">
    <location>
        <begin position="491"/>
        <end position="514"/>
    </location>
</feature>
<feature type="transmembrane region" description="Helical" evidence="2">
    <location>
        <begin position="82"/>
        <end position="103"/>
    </location>
</feature>
<reference evidence="3" key="2">
    <citation type="submission" date="2014-06" db="EMBL/GenBank/DDBJ databases">
        <authorList>
            <person name="Berkman J.Paul."/>
        </authorList>
    </citation>
    <scope>NUCLEOTIDE SEQUENCE [LARGE SCALE GENOMIC DNA]</scope>
</reference>
<feature type="transmembrane region" description="Helical" evidence="2">
    <location>
        <begin position="18"/>
        <end position="38"/>
    </location>
</feature>
<protein>
    <submittedName>
        <fullName evidence="3">Uncharacterized protein</fullName>
    </submittedName>
</protein>
<evidence type="ECO:0000313" key="4">
    <source>
        <dbReference type="EMBL" id="CDU22291.1"/>
    </source>
</evidence>
<dbReference type="EMBL" id="CCFA01002143">
    <property type="protein sequence ID" value="CDS00185.1"/>
    <property type="molecule type" value="Genomic_DNA"/>
</dbReference>
<keyword evidence="2" id="KW-0812">Transmembrane</keyword>
<feature type="transmembrane region" description="Helical" evidence="2">
    <location>
        <begin position="661"/>
        <end position="683"/>
    </location>
</feature>
<feature type="region of interest" description="Disordered" evidence="1">
    <location>
        <begin position="265"/>
        <end position="300"/>
    </location>
</feature>
<keyword evidence="2" id="KW-1133">Transmembrane helix</keyword>
<evidence type="ECO:0000313" key="3">
    <source>
        <dbReference type="EMBL" id="CDS00185.1"/>
    </source>
</evidence>
<evidence type="ECO:0000256" key="2">
    <source>
        <dbReference type="SAM" id="Phobius"/>
    </source>
</evidence>
<gene>
    <name evidence="3" type="primary">SSCI37560.1</name>
    <name evidence="4" type="ORF">SPSC_00921</name>
</gene>
<feature type="compositionally biased region" description="Basic and acidic residues" evidence="1">
    <location>
        <begin position="286"/>
        <end position="300"/>
    </location>
</feature>
<feature type="transmembrane region" description="Helical" evidence="2">
    <location>
        <begin position="449"/>
        <end position="471"/>
    </location>
</feature>
<dbReference type="STRING" id="49012.A0A0F7RUL0"/>